<dbReference type="Pfam" id="PF03358">
    <property type="entry name" value="FMN_red"/>
    <property type="match status" value="1"/>
</dbReference>
<dbReference type="PANTHER" id="PTHR43278:SF2">
    <property type="entry name" value="IRON-SULFUR FLAVOPROTEIN"/>
    <property type="match status" value="1"/>
</dbReference>
<feature type="domain" description="NADPH-dependent FMN reductase-like" evidence="3">
    <location>
        <begin position="30"/>
        <end position="140"/>
    </location>
</feature>
<protein>
    <submittedName>
        <fullName evidence="4">NADPH-dependent FMN reductase</fullName>
    </submittedName>
</protein>
<dbReference type="SUPFAM" id="SSF52218">
    <property type="entry name" value="Flavoproteins"/>
    <property type="match status" value="1"/>
</dbReference>
<evidence type="ECO:0000256" key="1">
    <source>
        <dbReference type="ARBA" id="ARBA00022630"/>
    </source>
</evidence>
<accession>A0A1J4JD99</accession>
<dbReference type="Gene3D" id="3.40.50.360">
    <property type="match status" value="1"/>
</dbReference>
<comment type="caution">
    <text evidence="4">The sequence shown here is derived from an EMBL/GenBank/DDBJ whole genome shotgun (WGS) entry which is preliminary data.</text>
</comment>
<organism evidence="4 5">
    <name type="scientific">Tritrichomonas foetus</name>
    <dbReference type="NCBI Taxonomy" id="1144522"/>
    <lineage>
        <taxon>Eukaryota</taxon>
        <taxon>Metamonada</taxon>
        <taxon>Parabasalia</taxon>
        <taxon>Tritrichomonadida</taxon>
        <taxon>Tritrichomonadidae</taxon>
        <taxon>Tritrichomonas</taxon>
    </lineage>
</organism>
<evidence type="ECO:0000313" key="4">
    <source>
        <dbReference type="EMBL" id="OHS95405.1"/>
    </source>
</evidence>
<evidence type="ECO:0000256" key="2">
    <source>
        <dbReference type="ARBA" id="ARBA00022643"/>
    </source>
</evidence>
<dbReference type="RefSeq" id="XP_068348542.1">
    <property type="nucleotide sequence ID" value="XM_068495526.1"/>
</dbReference>
<dbReference type="VEuPathDB" id="TrichDB:TRFO_10546"/>
<name>A0A1J4JD99_9EUKA</name>
<keyword evidence="2" id="KW-0288">FMN</keyword>
<evidence type="ECO:0000313" key="5">
    <source>
        <dbReference type="Proteomes" id="UP000179807"/>
    </source>
</evidence>
<dbReference type="GO" id="GO:0016491">
    <property type="term" value="F:oxidoreductase activity"/>
    <property type="evidence" value="ECO:0007669"/>
    <property type="project" value="InterPro"/>
</dbReference>
<dbReference type="InterPro" id="IPR051796">
    <property type="entry name" value="ISF_SsuE-like"/>
</dbReference>
<gene>
    <name evidence="4" type="ORF">TRFO_10546</name>
</gene>
<sequence length="236" mass="26504">MNTIFLNKELHITFVNLALSSTKNNMLRKVIAINSARKNMAAALHLEKALEGARESGAQTEMIHLHDFNINGCKGCMSCKMLKNLPPKRCLQNDNLAPILEQCVSADALLVGGAIYMGGPNAYFRAFAERFIYPYFIYGSQTKTYYPRKDQKAALFFSMGCPEQALPEVKKGTEIWEMTFKALIGDVQTVNICSTQMVKDFSKYELDPVKPPAGHENTYEKTLEEAYNIGKRLGKQ</sequence>
<keyword evidence="5" id="KW-1185">Reference proteome</keyword>
<dbReference type="Proteomes" id="UP000179807">
    <property type="component" value="Unassembled WGS sequence"/>
</dbReference>
<proteinExistence type="predicted"/>
<keyword evidence="1" id="KW-0285">Flavoprotein</keyword>
<dbReference type="InterPro" id="IPR005025">
    <property type="entry name" value="FMN_Rdtase-like_dom"/>
</dbReference>
<reference evidence="4" key="1">
    <citation type="submission" date="2016-10" db="EMBL/GenBank/DDBJ databases">
        <authorList>
            <person name="Benchimol M."/>
            <person name="Almeida L.G."/>
            <person name="Vasconcelos A.T."/>
            <person name="Perreira-Neves A."/>
            <person name="Rosa I.A."/>
            <person name="Tasca T."/>
            <person name="Bogo M.R."/>
            <person name="de Souza W."/>
        </authorList>
    </citation>
    <scope>NUCLEOTIDE SEQUENCE [LARGE SCALE GENOMIC DNA]</scope>
    <source>
        <strain evidence="4">K</strain>
    </source>
</reference>
<dbReference type="InterPro" id="IPR029039">
    <property type="entry name" value="Flavoprotein-like_sf"/>
</dbReference>
<dbReference type="EMBL" id="MLAK01001248">
    <property type="protein sequence ID" value="OHS95405.1"/>
    <property type="molecule type" value="Genomic_DNA"/>
</dbReference>
<evidence type="ECO:0000259" key="3">
    <source>
        <dbReference type="Pfam" id="PF03358"/>
    </source>
</evidence>
<dbReference type="AlphaFoldDB" id="A0A1J4JD99"/>
<dbReference type="PANTHER" id="PTHR43278">
    <property type="entry name" value="NAD(P)H-DEPENDENT FMN-CONTAINING OXIDOREDUCTASE YWQN-RELATED"/>
    <property type="match status" value="1"/>
</dbReference>
<dbReference type="GeneID" id="94830230"/>